<keyword evidence="3" id="KW-1185">Reference proteome</keyword>
<evidence type="ECO:0000256" key="1">
    <source>
        <dbReference type="SAM" id="MobiDB-lite"/>
    </source>
</evidence>
<feature type="region of interest" description="Disordered" evidence="1">
    <location>
        <begin position="883"/>
        <end position="928"/>
    </location>
</feature>
<feature type="compositionally biased region" description="Polar residues" evidence="1">
    <location>
        <begin position="901"/>
        <end position="915"/>
    </location>
</feature>
<evidence type="ECO:0008006" key="4">
    <source>
        <dbReference type="Google" id="ProtNLM"/>
    </source>
</evidence>
<protein>
    <recommendedName>
        <fullName evidence="4">IPT/TIG domain-containing protein</fullName>
    </recommendedName>
</protein>
<dbReference type="Proteomes" id="UP001363151">
    <property type="component" value="Unassembled WGS sequence"/>
</dbReference>
<comment type="caution">
    <text evidence="2">The sequence shown here is derived from an EMBL/GenBank/DDBJ whole genome shotgun (WGS) entry which is preliminary data.</text>
</comment>
<gene>
    <name evidence="2" type="ORF">SO694_00012164</name>
</gene>
<reference evidence="2 3" key="1">
    <citation type="submission" date="2024-03" db="EMBL/GenBank/DDBJ databases">
        <title>Aureococcus anophagefferens CCMP1851 and Kratosvirus quantuckense: Draft genome of a second virus-susceptible host strain in the model system.</title>
        <authorList>
            <person name="Chase E."/>
            <person name="Truchon A.R."/>
            <person name="Schepens W."/>
            <person name="Wilhelm S.W."/>
        </authorList>
    </citation>
    <scope>NUCLEOTIDE SEQUENCE [LARGE SCALE GENOMIC DNA]</scope>
    <source>
        <strain evidence="2 3">CCMP1851</strain>
    </source>
</reference>
<dbReference type="EMBL" id="JBBJCI010000145">
    <property type="protein sequence ID" value="KAK7242345.1"/>
    <property type="molecule type" value="Genomic_DNA"/>
</dbReference>
<accession>A0ABR1G180</accession>
<proteinExistence type="predicted"/>
<evidence type="ECO:0000313" key="3">
    <source>
        <dbReference type="Proteomes" id="UP001363151"/>
    </source>
</evidence>
<organism evidence="2 3">
    <name type="scientific">Aureococcus anophagefferens</name>
    <name type="common">Harmful bloom alga</name>
    <dbReference type="NCBI Taxonomy" id="44056"/>
    <lineage>
        <taxon>Eukaryota</taxon>
        <taxon>Sar</taxon>
        <taxon>Stramenopiles</taxon>
        <taxon>Ochrophyta</taxon>
        <taxon>Pelagophyceae</taxon>
        <taxon>Pelagomonadales</taxon>
        <taxon>Pelagomonadaceae</taxon>
        <taxon>Aureococcus</taxon>
    </lineage>
</organism>
<evidence type="ECO:0000313" key="2">
    <source>
        <dbReference type="EMBL" id="KAK7242345.1"/>
    </source>
</evidence>
<name>A0ABR1G180_AURAN</name>
<sequence length="928" mass="99898">MLRVTSKLRIQGTGFEGDGSNLHFEFVPALPKDSYSVVSSSDTSCSIVLKKGKAWPMAGGMSEVTMYLTSIKSDTHGDPDFNLLEEPKAVATIVATPSIVKNEQRTIYMTGSLKFLVNGSNFRAKSTAFTFDPPLYRDVDYVMTVKSPETAQLTLKTGRKWRSDGAPGPLKLTRLDTGGGALRIDSKFGGVTVAEVQADLGAHGVTVETTSDKKYYQSAPELTILGHGFNESSSLNVLRWGNKLMGKGVNYTIVAGTKNTLTLSLAWGSKWRPNAANLPGPLTLLAVNAGAGLVPVGATEAKKGRAVATIYPDPAVHPSPLTTIYRTLTHELWVTGSGFVRGSTSLDLVSTAPKDGELALKPFVDYVLVVFNQTHLRVSLRDGKAWANGPDGELKCVGLDTGPGKIPSVTKEMPRVLATIAADAMHKSGAAVTRTAMTQTIYETPALKKLTITGEHLCADGYRGTDAKVTFSPPVADDVFTVNQAAEKKVVLDLRKSKRWPVGTLYLASLKCGDKTLRTFADGAGVGVATVLPDPTVEAHPELVLYGAHSRRVVVRGSGFSPEGTELTLEPTPRKSYHVVEVTETTVLLELEPDAAWVAPEVLAKDAAKGVDLKVSKVDTGAGEVRFDSVTVATVVREPEGDVCDDSCEWALDGVCDDGTAPAYEDDWGTFESGRRWDDDRGGYLYDDVYYGGFYDDYYGAYFDDFADLPACPYGTDCTDCQPLHGDSHYTEVKDAECDNTCEFSRDGFCDDTRTNGYCKLGTDCQDCGPASAGNYSTYDDDAWWDDDASNWYWDDDYYDDDRRRFDDFYYDTATFSGNKDGVFDDDAVGYVRSTPNPFDPDDDLGKPADGGAASLLVAALLVTALGLAACAAARVARGGKVCAGGRKDGDSKESLAASWQEMTSNPSAKKTNIPITPDVAYTGDHQA</sequence>